<accession>A0AA40FMR5</accession>
<dbReference type="EMBL" id="JAHYIQ010000025">
    <property type="protein sequence ID" value="KAK1121702.1"/>
    <property type="molecule type" value="Genomic_DNA"/>
</dbReference>
<sequence>MGSASLNTFERHSECEAQSHACSRGGQLIKGIKRAEPSVFAFAVNAIHQPFLFGLVLESLSPPL</sequence>
<gene>
    <name evidence="1" type="ORF">K0M31_010013</name>
</gene>
<comment type="caution">
    <text evidence="1">The sequence shown here is derived from an EMBL/GenBank/DDBJ whole genome shotgun (WGS) entry which is preliminary data.</text>
</comment>
<reference evidence="1" key="1">
    <citation type="submission" date="2021-10" db="EMBL/GenBank/DDBJ databases">
        <title>Melipona bicolor Genome sequencing and assembly.</title>
        <authorList>
            <person name="Araujo N.S."/>
            <person name="Arias M.C."/>
        </authorList>
    </citation>
    <scope>NUCLEOTIDE SEQUENCE</scope>
    <source>
        <strain evidence="1">USP_2M_L1-L4_2017</strain>
        <tissue evidence="1">Whole body</tissue>
    </source>
</reference>
<keyword evidence="2" id="KW-1185">Reference proteome</keyword>
<protein>
    <submittedName>
        <fullName evidence="1">Uncharacterized protein</fullName>
    </submittedName>
</protein>
<evidence type="ECO:0000313" key="1">
    <source>
        <dbReference type="EMBL" id="KAK1121702.1"/>
    </source>
</evidence>
<name>A0AA40FMR5_9HYME</name>
<proteinExistence type="predicted"/>
<evidence type="ECO:0000313" key="2">
    <source>
        <dbReference type="Proteomes" id="UP001177670"/>
    </source>
</evidence>
<organism evidence="1 2">
    <name type="scientific">Melipona bicolor</name>
    <dbReference type="NCBI Taxonomy" id="60889"/>
    <lineage>
        <taxon>Eukaryota</taxon>
        <taxon>Metazoa</taxon>
        <taxon>Ecdysozoa</taxon>
        <taxon>Arthropoda</taxon>
        <taxon>Hexapoda</taxon>
        <taxon>Insecta</taxon>
        <taxon>Pterygota</taxon>
        <taxon>Neoptera</taxon>
        <taxon>Endopterygota</taxon>
        <taxon>Hymenoptera</taxon>
        <taxon>Apocrita</taxon>
        <taxon>Aculeata</taxon>
        <taxon>Apoidea</taxon>
        <taxon>Anthophila</taxon>
        <taxon>Apidae</taxon>
        <taxon>Melipona</taxon>
    </lineage>
</organism>
<dbReference type="Proteomes" id="UP001177670">
    <property type="component" value="Unassembled WGS sequence"/>
</dbReference>
<dbReference type="AlphaFoldDB" id="A0AA40FMR5"/>